<evidence type="ECO:0000256" key="1">
    <source>
        <dbReference type="ARBA" id="ARBA00011065"/>
    </source>
</evidence>
<dbReference type="PaxDb" id="6945-B7PM93"/>
<evidence type="ECO:0000256" key="6">
    <source>
        <dbReference type="ARBA" id="ARBA00051722"/>
    </source>
</evidence>
<dbReference type="Gene3D" id="3.40.250.10">
    <property type="entry name" value="Rhodanese-like domain"/>
    <property type="match status" value="1"/>
</dbReference>
<dbReference type="GO" id="GO:0004725">
    <property type="term" value="F:protein tyrosine phosphatase activity"/>
    <property type="evidence" value="ECO:0000318"/>
    <property type="project" value="GO_Central"/>
</dbReference>
<gene>
    <name evidence="9" type="ORF">IscW_ISCW005282</name>
</gene>
<evidence type="ECO:0000313" key="11">
    <source>
        <dbReference type="Proteomes" id="UP000001555"/>
    </source>
</evidence>
<dbReference type="STRING" id="6945.B7PM93"/>
<name>B7PM93_IXOSC</name>
<evidence type="ECO:0000256" key="4">
    <source>
        <dbReference type="ARBA" id="ARBA00022912"/>
    </source>
</evidence>
<feature type="domain" description="Rhodanese" evidence="8">
    <location>
        <begin position="90"/>
        <end position="198"/>
    </location>
</feature>
<dbReference type="GO" id="GO:0110032">
    <property type="term" value="P:positive regulation of G2/MI transition of meiotic cell cycle"/>
    <property type="evidence" value="ECO:0000318"/>
    <property type="project" value="GO_Central"/>
</dbReference>
<dbReference type="GO" id="GO:0005634">
    <property type="term" value="C:nucleus"/>
    <property type="evidence" value="ECO:0000318"/>
    <property type="project" value="GO_Central"/>
</dbReference>
<reference evidence="9 11" key="1">
    <citation type="submission" date="2008-03" db="EMBL/GenBank/DDBJ databases">
        <title>Annotation of Ixodes scapularis.</title>
        <authorList>
            <consortium name="Ixodes scapularis Genome Project Consortium"/>
            <person name="Caler E."/>
            <person name="Hannick L.I."/>
            <person name="Bidwell S."/>
            <person name="Joardar V."/>
            <person name="Thiagarajan M."/>
            <person name="Amedeo P."/>
            <person name="Galinsky K.J."/>
            <person name="Schobel S."/>
            <person name="Inman J."/>
            <person name="Hostetler J."/>
            <person name="Miller J."/>
            <person name="Hammond M."/>
            <person name="Megy K."/>
            <person name="Lawson D."/>
            <person name="Kodira C."/>
            <person name="Sutton G."/>
            <person name="Meyer J."/>
            <person name="Hill C.A."/>
            <person name="Birren B."/>
            <person name="Nene V."/>
            <person name="Collins F."/>
            <person name="Alarcon-Chaidez F."/>
            <person name="Wikel S."/>
            <person name="Strausberg R."/>
        </authorList>
    </citation>
    <scope>NUCLEOTIDE SEQUENCE [LARGE SCALE GENOMIC DNA]</scope>
    <source>
        <strain evidence="11">Wikel</strain>
        <strain evidence="9">Wikel colony</strain>
    </source>
</reference>
<dbReference type="CDD" id="cd01530">
    <property type="entry name" value="Cdc25"/>
    <property type="match status" value="1"/>
</dbReference>
<dbReference type="PANTHER" id="PTHR10828">
    <property type="entry name" value="M-PHASE INDUCER PHOSPHATASE DUAL SPECIFICITY PHOSPHATASE CDC25"/>
    <property type="match status" value="1"/>
</dbReference>
<dbReference type="EMBL" id="DS746404">
    <property type="protein sequence ID" value="EEC07715.1"/>
    <property type="molecule type" value="Genomic_DNA"/>
</dbReference>
<dbReference type="FunFam" id="3.40.250.10:FF:000133">
    <property type="entry name" value="M-phase inducer phosphatase, putative"/>
    <property type="match status" value="1"/>
</dbReference>
<comment type="function">
    <text evidence="7">Tyrosine protein phosphatase which functions as a dosage-dependent inducer of mitotic progression.</text>
</comment>
<dbReference type="GO" id="GO:0000086">
    <property type="term" value="P:G2/M transition of mitotic cell cycle"/>
    <property type="evidence" value="ECO:0000318"/>
    <property type="project" value="GO_Central"/>
</dbReference>
<dbReference type="Proteomes" id="UP000001555">
    <property type="component" value="Unassembled WGS sequence"/>
</dbReference>
<dbReference type="SMART" id="SM00450">
    <property type="entry name" value="RHOD"/>
    <property type="match status" value="1"/>
</dbReference>
<evidence type="ECO:0000256" key="2">
    <source>
        <dbReference type="ARBA" id="ARBA00022618"/>
    </source>
</evidence>
<reference evidence="10" key="2">
    <citation type="submission" date="2020-05" db="UniProtKB">
        <authorList>
            <consortium name="EnsemblMetazoa"/>
        </authorList>
    </citation>
    <scope>IDENTIFICATION</scope>
    <source>
        <strain evidence="10">wikel</strain>
    </source>
</reference>
<comment type="similarity">
    <text evidence="1 7">Belongs to the MPI phosphatase family.</text>
</comment>
<dbReference type="GO" id="GO:0010971">
    <property type="term" value="P:positive regulation of G2/M transition of mitotic cell cycle"/>
    <property type="evidence" value="ECO:0000318"/>
    <property type="project" value="GO_Central"/>
</dbReference>
<dbReference type="EnsemblMetazoa" id="ISCW005282-RA">
    <property type="protein sequence ID" value="ISCW005282-PA"/>
    <property type="gene ID" value="ISCW005282"/>
</dbReference>
<protein>
    <recommendedName>
        <fullName evidence="7">M-phase inducer phosphatase</fullName>
        <ecNumber evidence="7">3.1.3.48</ecNumber>
    </recommendedName>
</protein>
<dbReference type="EMBL" id="ABJB011079005">
    <property type="status" value="NOT_ANNOTATED_CDS"/>
    <property type="molecule type" value="Genomic_DNA"/>
</dbReference>
<dbReference type="PROSITE" id="PS50206">
    <property type="entry name" value="RHODANESE_3"/>
    <property type="match status" value="1"/>
</dbReference>
<keyword evidence="5 7" id="KW-0131">Cell cycle</keyword>
<proteinExistence type="inferred from homology"/>
<sequence length="249" mass="28239">MQVLRPSFVGNKKVISFNEPRCTPKVDSMPRSLSAADIDTALKQADKDPSLIGNFSKKCALPLVEGAAHDLKMITPSTLADLIQGKYQSVVDNYTVIDCRYPFEYLGGHVQGAVNVFEPQDLLGAFLDETCLSSSHTRHVLVFHCEFSSERAPKLARLLRHEDRQLHMDVYPELRHPEVYLLQGGYKAFYELFEDLCEPCGYVPMRHKDYEAHLCVYRGQAKSTAKRRKARHVRTALCTPSSQHKETLQ</sequence>
<keyword evidence="4 7" id="KW-0904">Protein phosphatase</keyword>
<evidence type="ECO:0000256" key="5">
    <source>
        <dbReference type="ARBA" id="ARBA00023306"/>
    </source>
</evidence>
<evidence type="ECO:0000313" key="10">
    <source>
        <dbReference type="EnsemblMetazoa" id="ISCW005282-PA"/>
    </source>
</evidence>
<dbReference type="OrthoDB" id="26523at2759"/>
<organism>
    <name type="scientific">Ixodes scapularis</name>
    <name type="common">Black-legged tick</name>
    <name type="synonym">Deer tick</name>
    <dbReference type="NCBI Taxonomy" id="6945"/>
    <lineage>
        <taxon>Eukaryota</taxon>
        <taxon>Metazoa</taxon>
        <taxon>Ecdysozoa</taxon>
        <taxon>Arthropoda</taxon>
        <taxon>Chelicerata</taxon>
        <taxon>Arachnida</taxon>
        <taxon>Acari</taxon>
        <taxon>Parasitiformes</taxon>
        <taxon>Ixodida</taxon>
        <taxon>Ixodoidea</taxon>
        <taxon>Ixodidae</taxon>
        <taxon>Ixodinae</taxon>
        <taxon>Ixodes</taxon>
    </lineage>
</organism>
<dbReference type="SUPFAM" id="SSF52821">
    <property type="entry name" value="Rhodanese/Cell cycle control phosphatase"/>
    <property type="match status" value="1"/>
</dbReference>
<dbReference type="AlphaFoldDB" id="B7PM93"/>
<dbReference type="VEuPathDB" id="VectorBase:ISCW005282"/>
<accession>B7PM93</accession>
<dbReference type="GO" id="GO:0051301">
    <property type="term" value="P:cell division"/>
    <property type="evidence" value="ECO:0007669"/>
    <property type="project" value="UniProtKB-UniRule"/>
</dbReference>
<evidence type="ECO:0000256" key="7">
    <source>
        <dbReference type="RuleBase" id="RU368028"/>
    </source>
</evidence>
<dbReference type="GO" id="GO:0005737">
    <property type="term" value="C:cytoplasm"/>
    <property type="evidence" value="ECO:0000318"/>
    <property type="project" value="GO_Central"/>
</dbReference>
<dbReference type="InterPro" id="IPR001763">
    <property type="entry name" value="Rhodanese-like_dom"/>
</dbReference>
<evidence type="ECO:0000313" key="9">
    <source>
        <dbReference type="EMBL" id="EEC07715.1"/>
    </source>
</evidence>
<keyword evidence="11" id="KW-1185">Reference proteome</keyword>
<dbReference type="HOGENOM" id="CLU_014464_1_0_1"/>
<dbReference type="InParanoid" id="B7PM93"/>
<dbReference type="VEuPathDB" id="VectorBase:ISCP_024791"/>
<evidence type="ECO:0000259" key="8">
    <source>
        <dbReference type="PROSITE" id="PS50206"/>
    </source>
</evidence>
<comment type="catalytic activity">
    <reaction evidence="6 7">
        <text>O-phospho-L-tyrosyl-[protein] + H2O = L-tyrosyl-[protein] + phosphate</text>
        <dbReference type="Rhea" id="RHEA:10684"/>
        <dbReference type="Rhea" id="RHEA-COMP:10136"/>
        <dbReference type="Rhea" id="RHEA-COMP:20101"/>
        <dbReference type="ChEBI" id="CHEBI:15377"/>
        <dbReference type="ChEBI" id="CHEBI:43474"/>
        <dbReference type="ChEBI" id="CHEBI:46858"/>
        <dbReference type="ChEBI" id="CHEBI:61978"/>
        <dbReference type="EC" id="3.1.3.48"/>
    </reaction>
</comment>
<dbReference type="InterPro" id="IPR000751">
    <property type="entry name" value="MPI_Phosphatase"/>
</dbReference>
<dbReference type="EC" id="3.1.3.48" evidence="7"/>
<dbReference type="PRINTS" id="PR00716">
    <property type="entry name" value="MPIPHPHTASE"/>
</dbReference>
<dbReference type="VEuPathDB" id="VectorBase:ISCI005282"/>
<keyword evidence="7" id="KW-0498">Mitosis</keyword>
<dbReference type="Pfam" id="PF00581">
    <property type="entry name" value="Rhodanese"/>
    <property type="match status" value="1"/>
</dbReference>
<keyword evidence="3 7" id="KW-0378">Hydrolase</keyword>
<dbReference type="InterPro" id="IPR036873">
    <property type="entry name" value="Rhodanese-like_dom_sf"/>
</dbReference>
<keyword evidence="2 7" id="KW-0132">Cell division</keyword>
<evidence type="ECO:0000256" key="3">
    <source>
        <dbReference type="ARBA" id="ARBA00022801"/>
    </source>
</evidence>
<dbReference type="PANTHER" id="PTHR10828:SF17">
    <property type="entry name" value="PROTEIN-TYROSINE-PHOSPHATASE"/>
    <property type="match status" value="1"/>
</dbReference>